<gene>
    <name evidence="2" type="ORF">CLCR_02168</name>
</gene>
<dbReference type="EMBL" id="LGRB01000015">
    <property type="protein sequence ID" value="OCT46810.1"/>
    <property type="molecule type" value="Genomic_DNA"/>
</dbReference>
<dbReference type="VEuPathDB" id="FungiDB:G647_01523"/>
<accession>A0A1C1CE51</accession>
<sequence>MSTKKGTSALADGAPIPEPLLSRLIVAPVLFVSFLVSLVLIDRQTYGTVFGKSGSKDGYYHSHQKKLAKREMDDAFQMRSKVIAVMVLVFAVALALFAWTVESIWKIWRGGTSLSQ</sequence>
<comment type="caution">
    <text evidence="2">The sequence shown here is derived from an EMBL/GenBank/DDBJ whole genome shotgun (WGS) entry which is preliminary data.</text>
</comment>
<dbReference type="VEuPathDB" id="FungiDB:CLCR_02168"/>
<keyword evidence="1" id="KW-0812">Transmembrane</keyword>
<dbReference type="AlphaFoldDB" id="A0A1C1CE51"/>
<dbReference type="Proteomes" id="UP000094526">
    <property type="component" value="Unassembled WGS sequence"/>
</dbReference>
<keyword evidence="1" id="KW-1133">Transmembrane helix</keyword>
<keyword evidence="1" id="KW-0472">Membrane</keyword>
<evidence type="ECO:0000313" key="3">
    <source>
        <dbReference type="Proteomes" id="UP000094526"/>
    </source>
</evidence>
<organism evidence="2 3">
    <name type="scientific">Cladophialophora carrionii</name>
    <dbReference type="NCBI Taxonomy" id="86049"/>
    <lineage>
        <taxon>Eukaryota</taxon>
        <taxon>Fungi</taxon>
        <taxon>Dikarya</taxon>
        <taxon>Ascomycota</taxon>
        <taxon>Pezizomycotina</taxon>
        <taxon>Eurotiomycetes</taxon>
        <taxon>Chaetothyriomycetidae</taxon>
        <taxon>Chaetothyriales</taxon>
        <taxon>Herpotrichiellaceae</taxon>
        <taxon>Cladophialophora</taxon>
    </lineage>
</organism>
<evidence type="ECO:0000256" key="1">
    <source>
        <dbReference type="SAM" id="Phobius"/>
    </source>
</evidence>
<feature type="transmembrane region" description="Helical" evidence="1">
    <location>
        <begin position="82"/>
        <end position="101"/>
    </location>
</feature>
<protein>
    <submittedName>
        <fullName evidence="2">Uncharacterized protein</fullName>
    </submittedName>
</protein>
<evidence type="ECO:0000313" key="2">
    <source>
        <dbReference type="EMBL" id="OCT46810.1"/>
    </source>
</evidence>
<proteinExistence type="predicted"/>
<dbReference type="eggNOG" id="ENOG502T1TY">
    <property type="taxonomic scope" value="Eukaryota"/>
</dbReference>
<feature type="transmembrane region" description="Helical" evidence="1">
    <location>
        <begin position="20"/>
        <end position="41"/>
    </location>
</feature>
<dbReference type="OrthoDB" id="4156595at2759"/>
<reference evidence="3" key="1">
    <citation type="submission" date="2015-07" db="EMBL/GenBank/DDBJ databases">
        <authorList>
            <person name="Teixeira M.M."/>
            <person name="Souza R.C."/>
            <person name="Almeida L.G."/>
            <person name="Vicente V.A."/>
            <person name="de Hoog S."/>
            <person name="Bocca A.L."/>
            <person name="de Almeida S.R."/>
            <person name="Vasconcelos A.T."/>
            <person name="Felipe M.S."/>
        </authorList>
    </citation>
    <scope>NUCLEOTIDE SEQUENCE [LARGE SCALE GENOMIC DNA]</scope>
    <source>
        <strain evidence="3">KSF</strain>
    </source>
</reference>
<name>A0A1C1CE51_9EURO</name>
<keyword evidence="3" id="KW-1185">Reference proteome</keyword>